<sequence length="100" mass="11479">MGCSNQTTTLSEKVFGYQKKTKALRQELFLQCTRSTIPLLYQMKYGGCRAGKDGALHQRLSKERVNRVKDFLTLLYLDPIKLLHLSYINGFNIHIGAKEE</sequence>
<accession>A0ABS8T5U3</accession>
<dbReference type="Pfam" id="PF20451">
    <property type="entry name" value="Calmod_bind_M"/>
    <property type="match status" value="1"/>
</dbReference>
<keyword evidence="3" id="KW-1185">Reference proteome</keyword>
<comment type="caution">
    <text evidence="2">The sequence shown here is derived from an EMBL/GenBank/DDBJ whole genome shotgun (WGS) entry which is preliminary data.</text>
</comment>
<dbReference type="InterPro" id="IPR046830">
    <property type="entry name" value="Calmod_bind_M"/>
</dbReference>
<gene>
    <name evidence="2" type="ORF">HAX54_003265</name>
</gene>
<protein>
    <recommendedName>
        <fullName evidence="1">Calmodulin binding protein central domain-containing protein</fullName>
    </recommendedName>
</protein>
<evidence type="ECO:0000259" key="1">
    <source>
        <dbReference type="Pfam" id="PF20451"/>
    </source>
</evidence>
<organism evidence="2 3">
    <name type="scientific">Datura stramonium</name>
    <name type="common">Jimsonweed</name>
    <name type="synonym">Common thornapple</name>
    <dbReference type="NCBI Taxonomy" id="4076"/>
    <lineage>
        <taxon>Eukaryota</taxon>
        <taxon>Viridiplantae</taxon>
        <taxon>Streptophyta</taxon>
        <taxon>Embryophyta</taxon>
        <taxon>Tracheophyta</taxon>
        <taxon>Spermatophyta</taxon>
        <taxon>Magnoliopsida</taxon>
        <taxon>eudicotyledons</taxon>
        <taxon>Gunneridae</taxon>
        <taxon>Pentapetalae</taxon>
        <taxon>asterids</taxon>
        <taxon>lamiids</taxon>
        <taxon>Solanales</taxon>
        <taxon>Solanaceae</taxon>
        <taxon>Solanoideae</taxon>
        <taxon>Datureae</taxon>
        <taxon>Datura</taxon>
    </lineage>
</organism>
<reference evidence="2 3" key="1">
    <citation type="journal article" date="2021" name="BMC Genomics">
        <title>Datura genome reveals duplications of psychoactive alkaloid biosynthetic genes and high mutation rate following tissue culture.</title>
        <authorList>
            <person name="Rajewski A."/>
            <person name="Carter-House D."/>
            <person name="Stajich J."/>
            <person name="Litt A."/>
        </authorList>
    </citation>
    <scope>NUCLEOTIDE SEQUENCE [LARGE SCALE GENOMIC DNA]</scope>
    <source>
        <strain evidence="2">AR-01</strain>
    </source>
</reference>
<name>A0ABS8T5U3_DATST</name>
<evidence type="ECO:0000313" key="2">
    <source>
        <dbReference type="EMBL" id="MCD7466498.1"/>
    </source>
</evidence>
<evidence type="ECO:0000313" key="3">
    <source>
        <dbReference type="Proteomes" id="UP000823775"/>
    </source>
</evidence>
<proteinExistence type="predicted"/>
<feature type="domain" description="Calmodulin binding protein central" evidence="1">
    <location>
        <begin position="51"/>
        <end position="84"/>
    </location>
</feature>
<dbReference type="EMBL" id="JACEIK010001149">
    <property type="protein sequence ID" value="MCD7466498.1"/>
    <property type="molecule type" value="Genomic_DNA"/>
</dbReference>
<dbReference type="Proteomes" id="UP000823775">
    <property type="component" value="Unassembled WGS sequence"/>
</dbReference>